<evidence type="ECO:0000313" key="2">
    <source>
        <dbReference type="EMBL" id="MBW4467688.1"/>
    </source>
</evidence>
<dbReference type="PANTHER" id="PTHR35800">
    <property type="entry name" value="PROTEIN JAG"/>
    <property type="match status" value="1"/>
</dbReference>
<dbReference type="SUPFAM" id="SSF82708">
    <property type="entry name" value="R3H domain"/>
    <property type="match status" value="1"/>
</dbReference>
<feature type="domain" description="R3H" evidence="1">
    <location>
        <begin position="96"/>
        <end position="163"/>
    </location>
</feature>
<name>A0A951PER7_9CYAN</name>
<reference evidence="2" key="2">
    <citation type="journal article" date="2022" name="Microbiol. Resour. Announc.">
        <title>Metagenome Sequencing to Explore Phylogenomics of Terrestrial Cyanobacteria.</title>
        <authorList>
            <person name="Ward R.D."/>
            <person name="Stajich J.E."/>
            <person name="Johansen J.R."/>
            <person name="Huntemann M."/>
            <person name="Clum A."/>
            <person name="Foster B."/>
            <person name="Foster B."/>
            <person name="Roux S."/>
            <person name="Palaniappan K."/>
            <person name="Varghese N."/>
            <person name="Mukherjee S."/>
            <person name="Reddy T.B.K."/>
            <person name="Daum C."/>
            <person name="Copeland A."/>
            <person name="Chen I.A."/>
            <person name="Ivanova N.N."/>
            <person name="Kyrpides N.C."/>
            <person name="Shapiro N."/>
            <person name="Eloe-Fadrosh E.A."/>
            <person name="Pietrasiak N."/>
        </authorList>
    </citation>
    <scope>NUCLEOTIDE SEQUENCE</scope>
    <source>
        <strain evidence="2">GSE-TBD4-15B</strain>
    </source>
</reference>
<dbReference type="GO" id="GO:0003723">
    <property type="term" value="F:RNA binding"/>
    <property type="evidence" value="ECO:0007669"/>
    <property type="project" value="InterPro"/>
</dbReference>
<proteinExistence type="predicted"/>
<dbReference type="AlphaFoldDB" id="A0A951PER7"/>
<dbReference type="Gene3D" id="3.30.1370.50">
    <property type="entry name" value="R3H-like domain"/>
    <property type="match status" value="1"/>
</dbReference>
<dbReference type="PANTHER" id="PTHR35800:SF1">
    <property type="entry name" value="RNA-BINDING PROTEIN KHPB"/>
    <property type="match status" value="1"/>
</dbReference>
<dbReference type="InterPro" id="IPR039247">
    <property type="entry name" value="KhpB"/>
</dbReference>
<reference evidence="2" key="1">
    <citation type="submission" date="2021-05" db="EMBL/GenBank/DDBJ databases">
        <authorList>
            <person name="Pietrasiak N."/>
            <person name="Ward R."/>
            <person name="Stajich J.E."/>
            <person name="Kurbessoian T."/>
        </authorList>
    </citation>
    <scope>NUCLEOTIDE SEQUENCE</scope>
    <source>
        <strain evidence="2">GSE-TBD4-15B</strain>
    </source>
</reference>
<dbReference type="SMART" id="SM00393">
    <property type="entry name" value="R3H"/>
    <property type="match status" value="1"/>
</dbReference>
<dbReference type="EMBL" id="JAHHHV010000079">
    <property type="protein sequence ID" value="MBW4467688.1"/>
    <property type="molecule type" value="Genomic_DNA"/>
</dbReference>
<dbReference type="PROSITE" id="PS51061">
    <property type="entry name" value="R3H"/>
    <property type="match status" value="1"/>
</dbReference>
<dbReference type="InterPro" id="IPR015946">
    <property type="entry name" value="KH_dom-like_a/b"/>
</dbReference>
<dbReference type="InterPro" id="IPR036867">
    <property type="entry name" value="R3H_dom_sf"/>
</dbReference>
<dbReference type="Proteomes" id="UP000707356">
    <property type="component" value="Unassembled WGS sequence"/>
</dbReference>
<accession>A0A951PER7</accession>
<protein>
    <submittedName>
        <fullName evidence="2">RNA-binding protein</fullName>
    </submittedName>
</protein>
<evidence type="ECO:0000313" key="3">
    <source>
        <dbReference type="Proteomes" id="UP000707356"/>
    </source>
</evidence>
<evidence type="ECO:0000259" key="1">
    <source>
        <dbReference type="PROSITE" id="PS51061"/>
    </source>
</evidence>
<sequence>MDAQQIQQGQQWLEEMLRLACLPAAVQVDQSQTEAEGSCWLVIDQAALSPAQTEALIGTGGSGLDAIQYLANTILNIGKAEGAQTAYTVELAGYRMQRQAELQALAEAAVLQVRETGGEYEMAALSAAERRQVHTYLKATYSDLATQSRGKEPDRRLVVSLAVSLMGETETAP</sequence>
<dbReference type="Gene3D" id="3.30.300.20">
    <property type="match status" value="1"/>
</dbReference>
<gene>
    <name evidence="2" type="ORF">KME07_19855</name>
</gene>
<organism evidence="2 3">
    <name type="scientific">Pegethrix bostrychoides GSE-TBD4-15B</name>
    <dbReference type="NCBI Taxonomy" id="2839662"/>
    <lineage>
        <taxon>Bacteria</taxon>
        <taxon>Bacillati</taxon>
        <taxon>Cyanobacteriota</taxon>
        <taxon>Cyanophyceae</taxon>
        <taxon>Oculatellales</taxon>
        <taxon>Oculatellaceae</taxon>
        <taxon>Pegethrix</taxon>
    </lineage>
</organism>
<dbReference type="Pfam" id="PF01424">
    <property type="entry name" value="R3H"/>
    <property type="match status" value="1"/>
</dbReference>
<comment type="caution">
    <text evidence="2">The sequence shown here is derived from an EMBL/GenBank/DDBJ whole genome shotgun (WGS) entry which is preliminary data.</text>
</comment>
<dbReference type="InterPro" id="IPR001374">
    <property type="entry name" value="R3H_dom"/>
</dbReference>